<proteinExistence type="predicted"/>
<gene>
    <name evidence="2" type="ORF">PCL_00569</name>
</gene>
<accession>A0A2U3E587</accession>
<dbReference type="Proteomes" id="UP000245956">
    <property type="component" value="Unassembled WGS sequence"/>
</dbReference>
<comment type="caution">
    <text evidence="2">The sequence shown here is derived from an EMBL/GenBank/DDBJ whole genome shotgun (WGS) entry which is preliminary data.</text>
</comment>
<organism evidence="2 3">
    <name type="scientific">Purpureocillium lilacinum</name>
    <name type="common">Paecilomyces lilacinus</name>
    <dbReference type="NCBI Taxonomy" id="33203"/>
    <lineage>
        <taxon>Eukaryota</taxon>
        <taxon>Fungi</taxon>
        <taxon>Dikarya</taxon>
        <taxon>Ascomycota</taxon>
        <taxon>Pezizomycotina</taxon>
        <taxon>Sordariomycetes</taxon>
        <taxon>Hypocreomycetidae</taxon>
        <taxon>Hypocreales</taxon>
        <taxon>Ophiocordycipitaceae</taxon>
        <taxon>Purpureocillium</taxon>
    </lineage>
</organism>
<evidence type="ECO:0000313" key="2">
    <source>
        <dbReference type="EMBL" id="PWI69657.1"/>
    </source>
</evidence>
<name>A0A2U3E587_PURLI</name>
<protein>
    <submittedName>
        <fullName evidence="2">Uncharacterized protein</fullName>
    </submittedName>
</protein>
<evidence type="ECO:0000256" key="1">
    <source>
        <dbReference type="SAM" id="MobiDB-lite"/>
    </source>
</evidence>
<evidence type="ECO:0000313" key="3">
    <source>
        <dbReference type="Proteomes" id="UP000245956"/>
    </source>
</evidence>
<reference evidence="2 3" key="1">
    <citation type="journal article" date="2016" name="Front. Microbiol.">
        <title>Genome and transcriptome sequences reveal the specific parasitism of the nematophagous Purpureocillium lilacinum 36-1.</title>
        <authorList>
            <person name="Xie J."/>
            <person name="Li S."/>
            <person name="Mo C."/>
            <person name="Xiao X."/>
            <person name="Peng D."/>
            <person name="Wang G."/>
            <person name="Xiao Y."/>
        </authorList>
    </citation>
    <scope>NUCLEOTIDE SEQUENCE [LARGE SCALE GENOMIC DNA]</scope>
    <source>
        <strain evidence="2 3">36-1</strain>
    </source>
</reference>
<dbReference type="EMBL" id="LCWV01000011">
    <property type="protein sequence ID" value="PWI69657.1"/>
    <property type="molecule type" value="Genomic_DNA"/>
</dbReference>
<dbReference type="AlphaFoldDB" id="A0A2U3E587"/>
<sequence>MGMDGWDDLLWAGPGWAGQGSPFSRASCSGFHASAPLQPIALLPSTSARAPTSAPPLRANNRRGRITSAPVQGRAGARGNTGSGALEGPIVLLGGALRTTRALPDGCWAQPCGRHLISSLTAQRNAMQRGEVRCETCCAEQPGRRRAFLLADGCCSLLLGHLLGQSEGAWTVRDGPINGICLGDGEPQPTRPTVRPAAAAAAANGLAIASHCTGHLKMYPLLVATPSTCRHANLRIRRTSAMSPFARRNRARPPGQWTSTINKASRPAGSRPVLLRYDVPGMRFDVT</sequence>
<feature type="region of interest" description="Disordered" evidence="1">
    <location>
        <begin position="246"/>
        <end position="265"/>
    </location>
</feature>